<dbReference type="OrthoDB" id="1750418at2759"/>
<gene>
    <name evidence="2" type="ORF">Acr_05g0002940</name>
</gene>
<evidence type="ECO:0000256" key="1">
    <source>
        <dbReference type="SAM" id="MobiDB-lite"/>
    </source>
</evidence>
<dbReference type="Proteomes" id="UP000585474">
    <property type="component" value="Unassembled WGS sequence"/>
</dbReference>
<evidence type="ECO:0000313" key="2">
    <source>
        <dbReference type="EMBL" id="GFY86655.1"/>
    </source>
</evidence>
<dbReference type="AlphaFoldDB" id="A0A7J0EJL0"/>
<evidence type="ECO:0000313" key="3">
    <source>
        <dbReference type="Proteomes" id="UP000585474"/>
    </source>
</evidence>
<comment type="caution">
    <text evidence="2">The sequence shown here is derived from an EMBL/GenBank/DDBJ whole genome shotgun (WGS) entry which is preliminary data.</text>
</comment>
<reference evidence="2 3" key="1">
    <citation type="submission" date="2019-07" db="EMBL/GenBank/DDBJ databases">
        <title>De Novo Assembly of kiwifruit Actinidia rufa.</title>
        <authorList>
            <person name="Sugita-Konishi S."/>
            <person name="Sato K."/>
            <person name="Mori E."/>
            <person name="Abe Y."/>
            <person name="Kisaki G."/>
            <person name="Hamano K."/>
            <person name="Suezawa K."/>
            <person name="Otani M."/>
            <person name="Fukuda T."/>
            <person name="Manabe T."/>
            <person name="Gomi K."/>
            <person name="Tabuchi M."/>
            <person name="Akimitsu K."/>
            <person name="Kataoka I."/>
        </authorList>
    </citation>
    <scope>NUCLEOTIDE SEQUENCE [LARGE SCALE GENOMIC DNA]</scope>
    <source>
        <strain evidence="3">cv. Fuchu</strain>
    </source>
</reference>
<keyword evidence="3" id="KW-1185">Reference proteome</keyword>
<organism evidence="2 3">
    <name type="scientific">Actinidia rufa</name>
    <dbReference type="NCBI Taxonomy" id="165716"/>
    <lineage>
        <taxon>Eukaryota</taxon>
        <taxon>Viridiplantae</taxon>
        <taxon>Streptophyta</taxon>
        <taxon>Embryophyta</taxon>
        <taxon>Tracheophyta</taxon>
        <taxon>Spermatophyta</taxon>
        <taxon>Magnoliopsida</taxon>
        <taxon>eudicotyledons</taxon>
        <taxon>Gunneridae</taxon>
        <taxon>Pentapetalae</taxon>
        <taxon>asterids</taxon>
        <taxon>Ericales</taxon>
        <taxon>Actinidiaceae</taxon>
        <taxon>Actinidia</taxon>
    </lineage>
</organism>
<sequence>MRSQWCVTNSSRFVSSRFPTLKRFTWLLKFSKCFCFLMRDRLADSRFDNIRLRFRSSIVEFIWPELRFGSFELVKKACSWSFSSEKTDSWFGREKRGSGQSHGIKLPSKVGNWIPNNPSEEGMAGKADNMVGKPLIDGGRWKEEREERSDRGEVFMGSMGSDGGVPHGGILVVK</sequence>
<protein>
    <submittedName>
        <fullName evidence="2">Uncharacterized protein</fullName>
    </submittedName>
</protein>
<feature type="region of interest" description="Disordered" evidence="1">
    <location>
        <begin position="140"/>
        <end position="174"/>
    </location>
</feature>
<feature type="compositionally biased region" description="Basic and acidic residues" evidence="1">
    <location>
        <begin position="140"/>
        <end position="153"/>
    </location>
</feature>
<proteinExistence type="predicted"/>
<accession>A0A7J0EJL0</accession>
<dbReference type="EMBL" id="BJWL01000005">
    <property type="protein sequence ID" value="GFY86655.1"/>
    <property type="molecule type" value="Genomic_DNA"/>
</dbReference>
<name>A0A7J0EJL0_9ERIC</name>